<protein>
    <submittedName>
        <fullName evidence="2">DUF417 family protein</fullName>
    </submittedName>
</protein>
<dbReference type="EMBL" id="JBHULR010000015">
    <property type="protein sequence ID" value="MFD2549112.1"/>
    <property type="molecule type" value="Genomic_DNA"/>
</dbReference>
<comment type="caution">
    <text evidence="2">The sequence shown here is derived from an EMBL/GenBank/DDBJ whole genome shotgun (WGS) entry which is preliminary data.</text>
</comment>
<name>A0ABW5KJQ5_9SPHI</name>
<organism evidence="2 3">
    <name type="scientific">Sphingobacterium suaedae</name>
    <dbReference type="NCBI Taxonomy" id="1686402"/>
    <lineage>
        <taxon>Bacteria</taxon>
        <taxon>Pseudomonadati</taxon>
        <taxon>Bacteroidota</taxon>
        <taxon>Sphingobacteriia</taxon>
        <taxon>Sphingobacteriales</taxon>
        <taxon>Sphingobacteriaceae</taxon>
        <taxon>Sphingobacterium</taxon>
    </lineage>
</organism>
<gene>
    <name evidence="2" type="ORF">ACFSR5_15805</name>
</gene>
<dbReference type="Proteomes" id="UP001597545">
    <property type="component" value="Unassembled WGS sequence"/>
</dbReference>
<keyword evidence="3" id="KW-1185">Reference proteome</keyword>
<feature type="transmembrane region" description="Helical" evidence="1">
    <location>
        <begin position="28"/>
        <end position="46"/>
    </location>
</feature>
<evidence type="ECO:0000313" key="2">
    <source>
        <dbReference type="EMBL" id="MFD2549112.1"/>
    </source>
</evidence>
<keyword evidence="1" id="KW-0812">Transmembrane</keyword>
<proteinExistence type="predicted"/>
<accession>A0ABW5KJQ5</accession>
<evidence type="ECO:0000256" key="1">
    <source>
        <dbReference type="SAM" id="Phobius"/>
    </source>
</evidence>
<dbReference type="RefSeq" id="WP_380905901.1">
    <property type="nucleotide sequence ID" value="NZ_JBHUEG010000012.1"/>
</dbReference>
<keyword evidence="1" id="KW-1133">Transmembrane helix</keyword>
<evidence type="ECO:0000313" key="3">
    <source>
        <dbReference type="Proteomes" id="UP001597545"/>
    </source>
</evidence>
<reference evidence="3" key="1">
    <citation type="journal article" date="2019" name="Int. J. Syst. Evol. Microbiol.">
        <title>The Global Catalogue of Microorganisms (GCM) 10K type strain sequencing project: providing services to taxonomists for standard genome sequencing and annotation.</title>
        <authorList>
            <consortium name="The Broad Institute Genomics Platform"/>
            <consortium name="The Broad Institute Genome Sequencing Center for Infectious Disease"/>
            <person name="Wu L."/>
            <person name="Ma J."/>
        </authorList>
    </citation>
    <scope>NUCLEOTIDE SEQUENCE [LARGE SCALE GENOMIC DNA]</scope>
    <source>
        <strain evidence="3">KCTC 42662</strain>
    </source>
</reference>
<sequence>MDANFIGAIEIMTGLGRITFFRINRLDFSRFISVVTFLLTLSFLFTTPMDGKRGYFTH</sequence>
<keyword evidence="1" id="KW-0472">Membrane</keyword>